<sequence>MVIDKSVSVAAPSHLTDDAPPSYTMTASSSSSPSASGDYTTMGTRQPPIGVESANFVQIIRTEDSVRGTWVIDPNLVIPAAFLPPLPAGLDSSQRMNLHLESKEGCVQGEVYIKPISHEIRSTMKRTSKILIYAMAKEDKVELRIHDTPILHPGDQRLPIHLKAKSKEDNVRIYLPRSFCGPFHISTKSSDRSTVVLSPAIRERLCTMSQNLKIRQGFIGRPGHPTQLEGSLDNWDGDMLEIEILDSWSDVKLYFDDEDTKGTQKGGTLRKLFGL</sequence>
<organism evidence="3 4">
    <name type="scientific">Panaeolus cyanescens</name>
    <dbReference type="NCBI Taxonomy" id="181874"/>
    <lineage>
        <taxon>Eukaryota</taxon>
        <taxon>Fungi</taxon>
        <taxon>Dikarya</taxon>
        <taxon>Basidiomycota</taxon>
        <taxon>Agaricomycotina</taxon>
        <taxon>Agaricomycetes</taxon>
        <taxon>Agaricomycetidae</taxon>
        <taxon>Agaricales</taxon>
        <taxon>Agaricineae</taxon>
        <taxon>Galeropsidaceae</taxon>
        <taxon>Panaeolus</taxon>
    </lineage>
</organism>
<evidence type="ECO:0000256" key="1">
    <source>
        <dbReference type="SAM" id="MobiDB-lite"/>
    </source>
</evidence>
<keyword evidence="4" id="KW-1185">Reference proteome</keyword>
<gene>
    <name evidence="3" type="ORF">CVT24_006141</name>
</gene>
<dbReference type="STRING" id="181874.A0A409WHI9"/>
<comment type="caution">
    <text evidence="3">The sequence shown here is derived from an EMBL/GenBank/DDBJ whole genome shotgun (WGS) entry which is preliminary data.</text>
</comment>
<reference evidence="3 4" key="1">
    <citation type="journal article" date="2018" name="Evol. Lett.">
        <title>Horizontal gene cluster transfer increased hallucinogenic mushroom diversity.</title>
        <authorList>
            <person name="Reynolds H.T."/>
            <person name="Vijayakumar V."/>
            <person name="Gluck-Thaler E."/>
            <person name="Korotkin H.B."/>
            <person name="Matheny P.B."/>
            <person name="Slot J.C."/>
        </authorList>
    </citation>
    <scope>NUCLEOTIDE SEQUENCE [LARGE SCALE GENOMIC DNA]</scope>
    <source>
        <strain evidence="3 4">2629</strain>
    </source>
</reference>
<name>A0A409WHI9_9AGAR</name>
<evidence type="ECO:0000313" key="4">
    <source>
        <dbReference type="Proteomes" id="UP000284842"/>
    </source>
</evidence>
<feature type="region of interest" description="Disordered" evidence="1">
    <location>
        <begin position="13"/>
        <end position="47"/>
    </location>
</feature>
<evidence type="ECO:0000313" key="3">
    <source>
        <dbReference type="EMBL" id="PPQ77967.1"/>
    </source>
</evidence>
<feature type="compositionally biased region" description="Low complexity" evidence="1">
    <location>
        <begin position="19"/>
        <end position="36"/>
    </location>
</feature>
<dbReference type="AlphaFoldDB" id="A0A409WHI9"/>
<protein>
    <recommendedName>
        <fullName evidence="2">DUF7330 domain-containing protein</fullName>
    </recommendedName>
</protein>
<evidence type="ECO:0000259" key="2">
    <source>
        <dbReference type="Pfam" id="PF24016"/>
    </source>
</evidence>
<accession>A0A409WHI9</accession>
<dbReference type="InterPro" id="IPR055754">
    <property type="entry name" value="DUF7330"/>
</dbReference>
<proteinExistence type="predicted"/>
<dbReference type="Pfam" id="PF24016">
    <property type="entry name" value="DUF7330"/>
    <property type="match status" value="1"/>
</dbReference>
<dbReference type="Proteomes" id="UP000284842">
    <property type="component" value="Unassembled WGS sequence"/>
</dbReference>
<dbReference type="EMBL" id="NHTK01005482">
    <property type="protein sequence ID" value="PPQ77967.1"/>
    <property type="molecule type" value="Genomic_DNA"/>
</dbReference>
<feature type="domain" description="DUF7330" evidence="2">
    <location>
        <begin position="55"/>
        <end position="258"/>
    </location>
</feature>
<dbReference type="InParanoid" id="A0A409WHI9"/>
<dbReference type="OrthoDB" id="5289249at2759"/>